<name>A0AC34G4A2_9BILA</name>
<sequence length="253" mass="29618">MALKLMQICQYFQHQEFPYFVVKLLWGENDQWVYKSLSKWDNKDVDIKALTKPLWINERLQVSGDTCLIPFSKIAVCDVECLILECQTITIEEFEILTGSGNVTALHLTKSFIQDKNGDNVPLEDIIEAVPKIELLRILHSTNSFVFHQKSAVEMLLPSSLKKLILWNVIEDFNIEECFKLIKKNQQINFRLYSYYEWTTEVTKTIQMLTDNLIEAWLPENEPPNISFQGQTFESKEKLRNLNVSHRTHKMSI</sequence>
<evidence type="ECO:0000313" key="2">
    <source>
        <dbReference type="WBParaSite" id="ES5_v2.g24468.t1"/>
    </source>
</evidence>
<organism evidence="1 2">
    <name type="scientific">Panagrolaimus sp. ES5</name>
    <dbReference type="NCBI Taxonomy" id="591445"/>
    <lineage>
        <taxon>Eukaryota</taxon>
        <taxon>Metazoa</taxon>
        <taxon>Ecdysozoa</taxon>
        <taxon>Nematoda</taxon>
        <taxon>Chromadorea</taxon>
        <taxon>Rhabditida</taxon>
        <taxon>Tylenchina</taxon>
        <taxon>Panagrolaimomorpha</taxon>
        <taxon>Panagrolaimoidea</taxon>
        <taxon>Panagrolaimidae</taxon>
        <taxon>Panagrolaimus</taxon>
    </lineage>
</organism>
<dbReference type="WBParaSite" id="ES5_v2.g24468.t1">
    <property type="protein sequence ID" value="ES5_v2.g24468.t1"/>
    <property type="gene ID" value="ES5_v2.g24468"/>
</dbReference>
<dbReference type="Proteomes" id="UP000887579">
    <property type="component" value="Unplaced"/>
</dbReference>
<accession>A0AC34G4A2</accession>
<protein>
    <submittedName>
        <fullName evidence="2">DUF38 domain-containing protein</fullName>
    </submittedName>
</protein>
<evidence type="ECO:0000313" key="1">
    <source>
        <dbReference type="Proteomes" id="UP000887579"/>
    </source>
</evidence>
<reference evidence="2" key="1">
    <citation type="submission" date="2022-11" db="UniProtKB">
        <authorList>
            <consortium name="WormBaseParasite"/>
        </authorList>
    </citation>
    <scope>IDENTIFICATION</scope>
</reference>
<proteinExistence type="predicted"/>